<dbReference type="EMBL" id="BMMX01000034">
    <property type="protein sequence ID" value="GGL10416.1"/>
    <property type="molecule type" value="Genomic_DNA"/>
</dbReference>
<feature type="transmembrane region" description="Helical" evidence="1">
    <location>
        <begin position="26"/>
        <end position="51"/>
    </location>
</feature>
<sequence length="101" mass="11078">MPVPVDRDPAEGSAVMMGWYGGGMGWVGWLAMGLFWLLLIVVIVVLVVRLLPSAKHDVSAQGGAREDAPEDILDRRFARGEIDVDTYREQRAALVQARGTK</sequence>
<comment type="caution">
    <text evidence="2">The sequence shown here is derived from an EMBL/GenBank/DDBJ whole genome shotgun (WGS) entry which is preliminary data.</text>
</comment>
<evidence type="ECO:0000313" key="2">
    <source>
        <dbReference type="EMBL" id="GGL10416.1"/>
    </source>
</evidence>
<proteinExistence type="predicted"/>
<gene>
    <name evidence="2" type="ORF">GCM10012284_51450</name>
</gene>
<dbReference type="Proteomes" id="UP000656042">
    <property type="component" value="Unassembled WGS sequence"/>
</dbReference>
<dbReference type="RefSeq" id="WP_229716154.1">
    <property type="nucleotide sequence ID" value="NZ_BMMX01000034.1"/>
</dbReference>
<reference evidence="2" key="1">
    <citation type="journal article" date="2014" name="Int. J. Syst. Evol. Microbiol.">
        <title>Complete genome sequence of Corynebacterium casei LMG S-19264T (=DSM 44701T), isolated from a smear-ripened cheese.</title>
        <authorList>
            <consortium name="US DOE Joint Genome Institute (JGI-PGF)"/>
            <person name="Walter F."/>
            <person name="Albersmeier A."/>
            <person name="Kalinowski J."/>
            <person name="Ruckert C."/>
        </authorList>
    </citation>
    <scope>NUCLEOTIDE SEQUENCE</scope>
    <source>
        <strain evidence="2">CGMCC 4.7299</strain>
    </source>
</reference>
<dbReference type="AlphaFoldDB" id="A0A8J3C5C0"/>
<keyword evidence="3" id="KW-1185">Reference proteome</keyword>
<protein>
    <recommendedName>
        <fullName evidence="4">SHOCT domain-containing protein</fullName>
    </recommendedName>
</protein>
<keyword evidence="1" id="KW-1133">Transmembrane helix</keyword>
<reference evidence="2" key="2">
    <citation type="submission" date="2020-09" db="EMBL/GenBank/DDBJ databases">
        <authorList>
            <person name="Sun Q."/>
            <person name="Zhou Y."/>
        </authorList>
    </citation>
    <scope>NUCLEOTIDE SEQUENCE</scope>
    <source>
        <strain evidence="2">CGMCC 4.7299</strain>
    </source>
</reference>
<keyword evidence="1" id="KW-0812">Transmembrane</keyword>
<evidence type="ECO:0000313" key="3">
    <source>
        <dbReference type="Proteomes" id="UP000656042"/>
    </source>
</evidence>
<keyword evidence="1" id="KW-0472">Membrane</keyword>
<name>A0A8J3C5C0_9ACTN</name>
<evidence type="ECO:0008006" key="4">
    <source>
        <dbReference type="Google" id="ProtNLM"/>
    </source>
</evidence>
<evidence type="ECO:0000256" key="1">
    <source>
        <dbReference type="SAM" id="Phobius"/>
    </source>
</evidence>
<organism evidence="2 3">
    <name type="scientific">Mangrovihabitans endophyticus</name>
    <dbReference type="NCBI Taxonomy" id="1751298"/>
    <lineage>
        <taxon>Bacteria</taxon>
        <taxon>Bacillati</taxon>
        <taxon>Actinomycetota</taxon>
        <taxon>Actinomycetes</taxon>
        <taxon>Micromonosporales</taxon>
        <taxon>Micromonosporaceae</taxon>
        <taxon>Mangrovihabitans</taxon>
    </lineage>
</organism>
<accession>A0A8J3C5C0</accession>